<proteinExistence type="predicted"/>
<dbReference type="RefSeq" id="WP_179478077.1">
    <property type="nucleotide sequence ID" value="NZ_JACCFW010000001.1"/>
</dbReference>
<name>A0A853D8Z0_9MICO</name>
<keyword evidence="2" id="KW-1185">Reference proteome</keyword>
<gene>
    <name evidence="1" type="ORF">HNR15_000030</name>
</gene>
<dbReference type="SUPFAM" id="SSF53271">
    <property type="entry name" value="PRTase-like"/>
    <property type="match status" value="2"/>
</dbReference>
<evidence type="ECO:0000313" key="2">
    <source>
        <dbReference type="Proteomes" id="UP000571817"/>
    </source>
</evidence>
<keyword evidence="1" id="KW-0328">Glycosyltransferase</keyword>
<protein>
    <submittedName>
        <fullName evidence="1">Orotate phosphoribosyltransferase</fullName>
    </submittedName>
</protein>
<accession>A0A853D8Z0</accession>
<reference evidence="1 2" key="1">
    <citation type="submission" date="2020-07" db="EMBL/GenBank/DDBJ databases">
        <title>Sequencing the genomes of 1000 actinobacteria strains.</title>
        <authorList>
            <person name="Klenk H.-P."/>
        </authorList>
    </citation>
    <scope>NUCLEOTIDE SEQUENCE [LARGE SCALE GENOMIC DNA]</scope>
    <source>
        <strain evidence="1 2">DSM 29531</strain>
    </source>
</reference>
<dbReference type="AlphaFoldDB" id="A0A853D8Z0"/>
<dbReference type="InterPro" id="IPR029057">
    <property type="entry name" value="PRTase-like"/>
</dbReference>
<dbReference type="EMBL" id="JACCFW010000001">
    <property type="protein sequence ID" value="NYJ73067.1"/>
    <property type="molecule type" value="Genomic_DNA"/>
</dbReference>
<keyword evidence="1" id="KW-0808">Transferase</keyword>
<comment type="caution">
    <text evidence="1">The sequence shown here is derived from an EMBL/GenBank/DDBJ whole genome shotgun (WGS) entry which is preliminary data.</text>
</comment>
<dbReference type="Proteomes" id="UP000571817">
    <property type="component" value="Unassembled WGS sequence"/>
</dbReference>
<dbReference type="Pfam" id="PF15610">
    <property type="entry name" value="PRTase_3"/>
    <property type="match status" value="2"/>
</dbReference>
<sequence>MPLTTPTSLWTLTGTPDDVRSLDAHDYFDHAAYSLMKHGDGAAIHGLGVRLGRHLLHEHGDELLADAVPVFPVAYLAVPPACWYLASEALAVVDDARASRGLPPGRLVHVRKDSVTAGDYAASSEQQRRAELAGIGFEVRESLAGCVAVVVDDVRVTGLAEQTIVSALSSAGPVTVLPAYVAVCTTQLAAAPYVERVLNHTAVESPLDLLPAIEADRFCLTIRFLKFALASPDLAEFVARCPQPVLLQMYDGVLATGAAFADAYAPGVATLRAGLGEFRYALARLHPRDTALPGEDSPVGAASYSRFKHGSGSVAARFARLLAQQYADHHDLSSTPRVWVTGSGYAAVPPAAAALVAPFVAALAELVPGLQVRELRVHRSGRTPGDYAAMSPADRDAALRDDCMYVEDGADLRGELVVALDDIRVTGTHERAMNACLTAAGARWIDHLYLVDAAAFATAPQLESMLNAAAVEGLDDLLAIVRADDFVPNARVCRRVLRLPPEELVRFVEQAPPEVLRWVGDAIEADHLADVEQFADGVRRLRGLAAIRH</sequence>
<evidence type="ECO:0000313" key="1">
    <source>
        <dbReference type="EMBL" id="NYJ73067.1"/>
    </source>
</evidence>
<dbReference type="Gene3D" id="3.40.50.2020">
    <property type="match status" value="1"/>
</dbReference>
<dbReference type="InterPro" id="IPR028944">
    <property type="entry name" value="PRTase_ComF-like"/>
</dbReference>
<organism evidence="1 2">
    <name type="scientific">Allobranchiibius huperziae</name>
    <dbReference type="NCBI Taxonomy" id="1874116"/>
    <lineage>
        <taxon>Bacteria</taxon>
        <taxon>Bacillati</taxon>
        <taxon>Actinomycetota</taxon>
        <taxon>Actinomycetes</taxon>
        <taxon>Micrococcales</taxon>
        <taxon>Dermacoccaceae</taxon>
        <taxon>Allobranchiibius</taxon>
    </lineage>
</organism>
<dbReference type="GO" id="GO:0016757">
    <property type="term" value="F:glycosyltransferase activity"/>
    <property type="evidence" value="ECO:0007669"/>
    <property type="project" value="UniProtKB-KW"/>
</dbReference>